<feature type="region of interest" description="Disordered" evidence="1">
    <location>
        <begin position="178"/>
        <end position="198"/>
    </location>
</feature>
<protein>
    <recommendedName>
        <fullName evidence="6">Extracellular membrane protein CFEM domain-containing protein</fullName>
    </recommendedName>
</protein>
<evidence type="ECO:0000313" key="4">
    <source>
        <dbReference type="EMBL" id="KAK5059087.1"/>
    </source>
</evidence>
<evidence type="ECO:0000256" key="1">
    <source>
        <dbReference type="SAM" id="MobiDB-lite"/>
    </source>
</evidence>
<comment type="caution">
    <text evidence="4">The sequence shown here is derived from an EMBL/GenBank/DDBJ whole genome shotgun (WGS) entry which is preliminary data.</text>
</comment>
<dbReference type="EMBL" id="JAVRRF010000013">
    <property type="protein sequence ID" value="KAK5059087.1"/>
    <property type="molecule type" value="Genomic_DNA"/>
</dbReference>
<evidence type="ECO:0000256" key="2">
    <source>
        <dbReference type="SAM" id="Phobius"/>
    </source>
</evidence>
<name>A0ABR0JAA7_9EURO</name>
<keyword evidence="3" id="KW-0732">Signal</keyword>
<evidence type="ECO:0000313" key="5">
    <source>
        <dbReference type="Proteomes" id="UP001345691"/>
    </source>
</evidence>
<organism evidence="4 5">
    <name type="scientific">Exophiala sideris</name>
    <dbReference type="NCBI Taxonomy" id="1016849"/>
    <lineage>
        <taxon>Eukaryota</taxon>
        <taxon>Fungi</taxon>
        <taxon>Dikarya</taxon>
        <taxon>Ascomycota</taxon>
        <taxon>Pezizomycotina</taxon>
        <taxon>Eurotiomycetes</taxon>
        <taxon>Chaetothyriomycetidae</taxon>
        <taxon>Chaetothyriales</taxon>
        <taxon>Herpotrichiellaceae</taxon>
        <taxon>Exophiala</taxon>
    </lineage>
</organism>
<evidence type="ECO:0000256" key="3">
    <source>
        <dbReference type="SAM" id="SignalP"/>
    </source>
</evidence>
<sequence length="245" mass="25883">MRFYSVLLAYFSLAAAQQIYIDRLPDYSLLDACAENPLSTVVRDMYSGCGDGGVYTSYSCFCTASSSYMAGVISTAVLSYCPGSTADASSATAVFHEYCQENATATASSMGSSVTPAVTNSTVSSSTASAASSTSSASSQSSSGLSSGAKAAIGVIVPVVVLSVLLAVFIMMRRKSHQRKQADQHFPEDNAPAYEEHLPRDTKDSIVEVPGSTSHALEMPIGKEHGYYVQEFGVNERKVQPAELQ</sequence>
<feature type="chain" id="PRO_5046424162" description="Extracellular membrane protein CFEM domain-containing protein" evidence="3">
    <location>
        <begin position="17"/>
        <end position="245"/>
    </location>
</feature>
<keyword evidence="2" id="KW-1133">Transmembrane helix</keyword>
<evidence type="ECO:0008006" key="6">
    <source>
        <dbReference type="Google" id="ProtNLM"/>
    </source>
</evidence>
<keyword evidence="5" id="KW-1185">Reference proteome</keyword>
<feature type="signal peptide" evidence="3">
    <location>
        <begin position="1"/>
        <end position="16"/>
    </location>
</feature>
<gene>
    <name evidence="4" type="ORF">LTR69_006376</name>
</gene>
<accession>A0ABR0JAA7</accession>
<proteinExistence type="predicted"/>
<keyword evidence="2" id="KW-0812">Transmembrane</keyword>
<reference evidence="4 5" key="1">
    <citation type="submission" date="2023-08" db="EMBL/GenBank/DDBJ databases">
        <title>Black Yeasts Isolated from many extreme environments.</title>
        <authorList>
            <person name="Coleine C."/>
            <person name="Stajich J.E."/>
            <person name="Selbmann L."/>
        </authorList>
    </citation>
    <scope>NUCLEOTIDE SEQUENCE [LARGE SCALE GENOMIC DNA]</scope>
    <source>
        <strain evidence="4 5">CCFEE 6328</strain>
    </source>
</reference>
<dbReference type="Proteomes" id="UP001345691">
    <property type="component" value="Unassembled WGS sequence"/>
</dbReference>
<feature type="transmembrane region" description="Helical" evidence="2">
    <location>
        <begin position="151"/>
        <end position="172"/>
    </location>
</feature>
<keyword evidence="2" id="KW-0472">Membrane</keyword>
<feature type="compositionally biased region" description="Basic and acidic residues" evidence="1">
    <location>
        <begin position="180"/>
        <end position="198"/>
    </location>
</feature>